<dbReference type="AlphaFoldDB" id="W4GJJ1"/>
<dbReference type="PANTHER" id="PTHR48471:SF1">
    <property type="entry name" value="DDE TNP4 DOMAIN-CONTAINING PROTEIN"/>
    <property type="match status" value="1"/>
</dbReference>
<sequence>MPPTTLSRVLLNAECALLRALKSMPEASIRFPDHATQIDWADACTAREPDAPRIAFFLDGKNYPVQEPSNRDVQNAFYNDGNRSIVTPLKSGDIDKTSPVLRAAVERVIQLFVPDD</sequence>
<dbReference type="GeneID" id="20809494"/>
<reference evidence="1" key="1">
    <citation type="submission" date="2013-12" db="EMBL/GenBank/DDBJ databases">
        <title>The Genome Sequence of Aphanomyces astaci APO3.</title>
        <authorList>
            <consortium name="The Broad Institute Genomics Platform"/>
            <person name="Russ C."/>
            <person name="Tyler B."/>
            <person name="van West P."/>
            <person name="Dieguez-Uribeondo J."/>
            <person name="Young S.K."/>
            <person name="Zeng Q."/>
            <person name="Gargeya S."/>
            <person name="Fitzgerald M."/>
            <person name="Abouelleil A."/>
            <person name="Alvarado L."/>
            <person name="Chapman S.B."/>
            <person name="Gainer-Dewar J."/>
            <person name="Goldberg J."/>
            <person name="Griggs A."/>
            <person name="Gujja S."/>
            <person name="Hansen M."/>
            <person name="Howarth C."/>
            <person name="Imamovic A."/>
            <person name="Ireland A."/>
            <person name="Larimer J."/>
            <person name="McCowan C."/>
            <person name="Murphy C."/>
            <person name="Pearson M."/>
            <person name="Poon T.W."/>
            <person name="Priest M."/>
            <person name="Roberts A."/>
            <person name="Saif S."/>
            <person name="Shea T."/>
            <person name="Sykes S."/>
            <person name="Wortman J."/>
            <person name="Nusbaum C."/>
            <person name="Birren B."/>
        </authorList>
    </citation>
    <scope>NUCLEOTIDE SEQUENCE [LARGE SCALE GENOMIC DNA]</scope>
    <source>
        <strain evidence="1">APO3</strain>
    </source>
</reference>
<dbReference type="RefSeq" id="XP_009831347.1">
    <property type="nucleotide sequence ID" value="XM_009833045.1"/>
</dbReference>
<name>W4GJJ1_APHAT</name>
<dbReference type="VEuPathDB" id="FungiDB:H257_07498"/>
<proteinExistence type="predicted"/>
<accession>W4GJJ1</accession>
<organism evidence="1">
    <name type="scientific">Aphanomyces astaci</name>
    <name type="common">Crayfish plague agent</name>
    <dbReference type="NCBI Taxonomy" id="112090"/>
    <lineage>
        <taxon>Eukaryota</taxon>
        <taxon>Sar</taxon>
        <taxon>Stramenopiles</taxon>
        <taxon>Oomycota</taxon>
        <taxon>Saprolegniomycetes</taxon>
        <taxon>Saprolegniales</taxon>
        <taxon>Verrucalvaceae</taxon>
        <taxon>Aphanomyces</taxon>
    </lineage>
</organism>
<gene>
    <name evidence="1" type="ORF">H257_07498</name>
</gene>
<dbReference type="PANTHER" id="PTHR48471">
    <property type="entry name" value="DDE TNP4 DOMAIN-CONTAINING PROTEIN"/>
    <property type="match status" value="1"/>
</dbReference>
<evidence type="ECO:0000313" key="1">
    <source>
        <dbReference type="EMBL" id="ETV79506.1"/>
    </source>
</evidence>
<dbReference type="OrthoDB" id="96973at2759"/>
<dbReference type="EMBL" id="KI913128">
    <property type="protein sequence ID" value="ETV79506.1"/>
    <property type="molecule type" value="Genomic_DNA"/>
</dbReference>
<protein>
    <submittedName>
        <fullName evidence="1">Uncharacterized protein</fullName>
    </submittedName>
</protein>